<dbReference type="GO" id="GO:0005506">
    <property type="term" value="F:iron ion binding"/>
    <property type="evidence" value="ECO:0007669"/>
    <property type="project" value="InterPro"/>
</dbReference>
<dbReference type="OrthoDB" id="5520910at2"/>
<protein>
    <submittedName>
        <fullName evidence="9">Cytochrome c556</fullName>
    </submittedName>
</protein>
<keyword evidence="10" id="KW-1185">Reference proteome</keyword>
<keyword evidence="5 6" id="KW-0408">Iron</keyword>
<dbReference type="Proteomes" id="UP000268908">
    <property type="component" value="Unassembled WGS sequence"/>
</dbReference>
<evidence type="ECO:0000256" key="3">
    <source>
        <dbReference type="ARBA" id="ARBA00022723"/>
    </source>
</evidence>
<comment type="PTM">
    <text evidence="7">Binds 1 heme group per subunit.</text>
</comment>
<keyword evidence="4" id="KW-0249">Electron transport</keyword>
<proteinExistence type="predicted"/>
<feature type="binding site" description="covalent" evidence="7">
    <location>
        <position position="148"/>
    </location>
    <ligand>
        <name>heme c</name>
        <dbReference type="ChEBI" id="CHEBI:61717"/>
    </ligand>
</feature>
<feature type="chain" id="PRO_5019773958" evidence="8">
    <location>
        <begin position="24"/>
        <end position="156"/>
    </location>
</feature>
<keyword evidence="1" id="KW-0813">Transport</keyword>
<evidence type="ECO:0000256" key="6">
    <source>
        <dbReference type="PIRSR" id="PIRSR000027-1"/>
    </source>
</evidence>
<feature type="binding site" description="covalent" evidence="7">
    <location>
        <position position="145"/>
    </location>
    <ligand>
        <name>heme c</name>
        <dbReference type="ChEBI" id="CHEBI:61717"/>
    </ligand>
</feature>
<dbReference type="GO" id="GO:0042597">
    <property type="term" value="C:periplasmic space"/>
    <property type="evidence" value="ECO:0007669"/>
    <property type="project" value="InterPro"/>
</dbReference>
<evidence type="ECO:0000256" key="8">
    <source>
        <dbReference type="SAM" id="SignalP"/>
    </source>
</evidence>
<evidence type="ECO:0000256" key="5">
    <source>
        <dbReference type="ARBA" id="ARBA00023004"/>
    </source>
</evidence>
<dbReference type="GO" id="GO:0022900">
    <property type="term" value="P:electron transport chain"/>
    <property type="evidence" value="ECO:0007669"/>
    <property type="project" value="InterPro"/>
</dbReference>
<feature type="binding site" description="axial binding residue" evidence="6">
    <location>
        <position position="149"/>
    </location>
    <ligand>
        <name>heme c</name>
        <dbReference type="ChEBI" id="CHEBI:61717"/>
    </ligand>
    <ligandPart>
        <name>Fe</name>
        <dbReference type="ChEBI" id="CHEBI:18248"/>
    </ligandPart>
</feature>
<gene>
    <name evidence="9" type="ORF">DFR35_0093</name>
</gene>
<keyword evidence="3 6" id="KW-0479">Metal-binding</keyword>
<dbReference type="SUPFAM" id="SSF47175">
    <property type="entry name" value="Cytochromes"/>
    <property type="match status" value="1"/>
</dbReference>
<dbReference type="InterPro" id="IPR012127">
    <property type="entry name" value="Cyt_c_prime"/>
</dbReference>
<evidence type="ECO:0000313" key="10">
    <source>
        <dbReference type="Proteomes" id="UP000268908"/>
    </source>
</evidence>
<comment type="caution">
    <text evidence="9">The sequence shown here is derived from an EMBL/GenBank/DDBJ whole genome shotgun (WGS) entry which is preliminary data.</text>
</comment>
<sequence>MKKIAQLLAAGLSLAVLAGTASAQVVGKTEDQIRWRQSAYTTMGWSMARIKANVEGTYNKDQVIEASNVIQAIANSKLGALFQPGSDKGKGWEDTRLKSEFFTDKETLGKVAGTFGKEANEMAKVAATGDAAAVKAQFGKLGEACKGCHDNFKKKL</sequence>
<dbReference type="InterPro" id="IPR010980">
    <property type="entry name" value="Cyt_c/b562"/>
</dbReference>
<dbReference type="RefSeq" id="WP_121239528.1">
    <property type="nucleotide sequence ID" value="NZ_BHVV01000001.1"/>
</dbReference>
<dbReference type="PRINTS" id="PR00608">
    <property type="entry name" value="CYTCHROMECII"/>
</dbReference>
<evidence type="ECO:0000256" key="4">
    <source>
        <dbReference type="ARBA" id="ARBA00022982"/>
    </source>
</evidence>
<evidence type="ECO:0000256" key="1">
    <source>
        <dbReference type="ARBA" id="ARBA00022448"/>
    </source>
</evidence>
<accession>A0A497XJV8</accession>
<organism evidence="9 10">
    <name type="scientific">Sulfurisoma sediminicola</name>
    <dbReference type="NCBI Taxonomy" id="1381557"/>
    <lineage>
        <taxon>Bacteria</taxon>
        <taxon>Pseudomonadati</taxon>
        <taxon>Pseudomonadota</taxon>
        <taxon>Betaproteobacteria</taxon>
        <taxon>Nitrosomonadales</taxon>
        <taxon>Sterolibacteriaceae</taxon>
        <taxon>Sulfurisoma</taxon>
    </lineage>
</organism>
<evidence type="ECO:0000256" key="7">
    <source>
        <dbReference type="PIRSR" id="PIRSR000027-2"/>
    </source>
</evidence>
<dbReference type="PROSITE" id="PS51009">
    <property type="entry name" value="CYTCII"/>
    <property type="match status" value="1"/>
</dbReference>
<dbReference type="InterPro" id="IPR015984">
    <property type="entry name" value="Cyt_c_prime_subgr"/>
</dbReference>
<dbReference type="GO" id="GO:0020037">
    <property type="term" value="F:heme binding"/>
    <property type="evidence" value="ECO:0007669"/>
    <property type="project" value="InterPro"/>
</dbReference>
<evidence type="ECO:0000313" key="9">
    <source>
        <dbReference type="EMBL" id="RLJ67546.1"/>
    </source>
</evidence>
<dbReference type="EMBL" id="RCCI01000004">
    <property type="protein sequence ID" value="RLJ67546.1"/>
    <property type="molecule type" value="Genomic_DNA"/>
</dbReference>
<dbReference type="Gene3D" id="1.20.120.10">
    <property type="entry name" value="Cytochrome c/b562"/>
    <property type="match status" value="1"/>
</dbReference>
<keyword evidence="2 7" id="KW-0349">Heme</keyword>
<name>A0A497XJV8_9PROT</name>
<dbReference type="InterPro" id="IPR002321">
    <property type="entry name" value="Cyt_c_II"/>
</dbReference>
<evidence type="ECO:0000256" key="2">
    <source>
        <dbReference type="ARBA" id="ARBA00022617"/>
    </source>
</evidence>
<feature type="signal peptide" evidence="8">
    <location>
        <begin position="1"/>
        <end position="23"/>
    </location>
</feature>
<dbReference type="AlphaFoldDB" id="A0A497XJV8"/>
<dbReference type="PIRSF" id="PIRSF000027">
    <property type="entry name" value="Cytc_c_prime"/>
    <property type="match status" value="1"/>
</dbReference>
<reference evidence="9 10" key="1">
    <citation type="submission" date="2018-10" db="EMBL/GenBank/DDBJ databases">
        <title>Genomic Encyclopedia of Type Strains, Phase IV (KMG-IV): sequencing the most valuable type-strain genomes for metagenomic binning, comparative biology and taxonomic classification.</title>
        <authorList>
            <person name="Goeker M."/>
        </authorList>
    </citation>
    <scope>NUCLEOTIDE SEQUENCE [LARGE SCALE GENOMIC DNA]</scope>
    <source>
        <strain evidence="9 10">DSM 26916</strain>
    </source>
</reference>
<dbReference type="Pfam" id="PF01322">
    <property type="entry name" value="Cytochrom_C_2"/>
    <property type="match status" value="1"/>
</dbReference>
<dbReference type="GO" id="GO:0009055">
    <property type="term" value="F:electron transfer activity"/>
    <property type="evidence" value="ECO:0007669"/>
    <property type="project" value="InterPro"/>
</dbReference>
<keyword evidence="8" id="KW-0732">Signal</keyword>